<reference evidence="2 3" key="1">
    <citation type="submission" date="2015-05" db="EMBL/GenBank/DDBJ databases">
        <title>Whole genome sequence and identification of bacterial endophytes from Costus igneus.</title>
        <authorList>
            <person name="Lee Y.P."/>
            <person name="Gan H.M."/>
            <person name="Eng W."/>
            <person name="Wheatley M.S."/>
            <person name="Caraballo A."/>
            <person name="Polter S."/>
            <person name="Savka M.A."/>
            <person name="Hudson A.O."/>
        </authorList>
    </citation>
    <scope>NUCLEOTIDE SEQUENCE [LARGE SCALE GENOMIC DNA]</scope>
    <source>
        <strain evidence="2 3">RIT379</strain>
    </source>
</reference>
<dbReference type="PATRIC" id="fig|1397.4.peg.570"/>
<sequence>MKQKWQIKETIKKENELVFQLQEDVNLENAKACGQILVDSDALAFIYLLEKENEYVYLEIPESLWKDCKQALESNSSFFVKDEKGHLLLENFKEELEYLIENIRGNGNYGEDMEKGVSSVFL</sequence>
<evidence type="ECO:0000313" key="3">
    <source>
        <dbReference type="Proteomes" id="UP000036045"/>
    </source>
</evidence>
<keyword evidence="3" id="KW-1185">Reference proteome</keyword>
<evidence type="ECO:0000256" key="1">
    <source>
        <dbReference type="HAMAP-Rule" id="MF_01861"/>
    </source>
</evidence>
<dbReference type="HAMAP" id="MF_01861">
    <property type="entry name" value="UPF0738"/>
    <property type="match status" value="1"/>
</dbReference>
<dbReference type="Pfam" id="PF19785">
    <property type="entry name" value="UPF0738"/>
    <property type="match status" value="1"/>
</dbReference>
<dbReference type="Proteomes" id="UP000036045">
    <property type="component" value="Unassembled WGS sequence"/>
</dbReference>
<comment type="similarity">
    <text evidence="1">Belongs to the UPF0738 family.</text>
</comment>
<dbReference type="RefSeq" id="WP_047942436.1">
    <property type="nucleotide sequence ID" value="NZ_LDPH01000010.1"/>
</dbReference>
<evidence type="ECO:0000313" key="2">
    <source>
        <dbReference type="EMBL" id="KLV26151.1"/>
    </source>
</evidence>
<protein>
    <recommendedName>
        <fullName evidence="1">UPF0738 protein ABW02_12355</fullName>
    </recommendedName>
</protein>
<proteinExistence type="inferred from homology"/>
<dbReference type="AlphaFoldDB" id="A0A0J1IJL6"/>
<organism evidence="2 3">
    <name type="scientific">Niallia circulans</name>
    <name type="common">Bacillus circulans</name>
    <dbReference type="NCBI Taxonomy" id="1397"/>
    <lineage>
        <taxon>Bacteria</taxon>
        <taxon>Bacillati</taxon>
        <taxon>Bacillota</taxon>
        <taxon>Bacilli</taxon>
        <taxon>Bacillales</taxon>
        <taxon>Bacillaceae</taxon>
        <taxon>Niallia</taxon>
    </lineage>
</organism>
<dbReference type="OrthoDB" id="2966478at2"/>
<comment type="caution">
    <text evidence="2">The sequence shown here is derived from an EMBL/GenBank/DDBJ whole genome shotgun (WGS) entry which is preliminary data.</text>
</comment>
<accession>A0A0J1IJL6</accession>
<name>A0A0J1IJL6_NIACI</name>
<dbReference type="EMBL" id="LDPH01000010">
    <property type="protein sequence ID" value="KLV26151.1"/>
    <property type="molecule type" value="Genomic_DNA"/>
</dbReference>
<gene>
    <name evidence="2" type="ORF">ABW02_12355</name>
</gene>
<dbReference type="InterPro" id="IPR020908">
    <property type="entry name" value="UPF0738"/>
</dbReference>